<dbReference type="Gramene" id="TraesSTA5D03G03162840.1">
    <property type="protein sequence ID" value="TraesSTA5D03G03162840.1.CDS1"/>
    <property type="gene ID" value="TraesSTA5D03G03162840"/>
</dbReference>
<dbReference type="Gramene" id="TraesRN5D0100864300.1">
    <property type="protein sequence ID" value="TraesRN5D0100864300.1"/>
    <property type="gene ID" value="TraesRN5D0100864300"/>
</dbReference>
<dbReference type="AlphaFoldDB" id="A0A3B6MVF3"/>
<accession>A0A3B6MVF3</accession>
<reference evidence="1" key="1">
    <citation type="submission" date="2018-08" db="EMBL/GenBank/DDBJ databases">
        <authorList>
            <person name="Rossello M."/>
        </authorList>
    </citation>
    <scope>NUCLEOTIDE SEQUENCE [LARGE SCALE GENOMIC DNA]</scope>
    <source>
        <strain evidence="1">cv. Chinese Spring</strain>
    </source>
</reference>
<dbReference type="Proteomes" id="UP000019116">
    <property type="component" value="Chromosome 5D"/>
</dbReference>
<dbReference type="Gramene" id="TraesMAC5D03G03170680.1">
    <property type="protein sequence ID" value="TraesMAC5D03G03170680.1.CDS1"/>
    <property type="gene ID" value="TraesMAC5D03G03170680"/>
</dbReference>
<dbReference type="Gramene" id="TraesJUL5D03G03196870.1">
    <property type="protein sequence ID" value="TraesJUL5D03G03196870.1.CDS1"/>
    <property type="gene ID" value="TraesJUL5D03G03196870"/>
</dbReference>
<dbReference type="Gramene" id="TraesLDM5D03G03176650.1">
    <property type="protein sequence ID" value="TraesLDM5D03G03176650.1.CDS1"/>
    <property type="gene ID" value="TraesLDM5D03G03176650"/>
</dbReference>
<organism evidence="1">
    <name type="scientific">Triticum aestivum</name>
    <name type="common">Wheat</name>
    <dbReference type="NCBI Taxonomy" id="4565"/>
    <lineage>
        <taxon>Eukaryota</taxon>
        <taxon>Viridiplantae</taxon>
        <taxon>Streptophyta</taxon>
        <taxon>Embryophyta</taxon>
        <taxon>Tracheophyta</taxon>
        <taxon>Spermatophyta</taxon>
        <taxon>Magnoliopsida</taxon>
        <taxon>Liliopsida</taxon>
        <taxon>Poales</taxon>
        <taxon>Poaceae</taxon>
        <taxon>BOP clade</taxon>
        <taxon>Pooideae</taxon>
        <taxon>Triticodae</taxon>
        <taxon>Triticeae</taxon>
        <taxon>Triticinae</taxon>
        <taxon>Triticum</taxon>
    </lineage>
</organism>
<reference evidence="1" key="2">
    <citation type="submission" date="2018-10" db="UniProtKB">
        <authorList>
            <consortium name="EnsemblPlants"/>
        </authorList>
    </citation>
    <scope>IDENTIFICATION</scope>
</reference>
<dbReference type="Gramene" id="TraesCS5D03G0821900.1">
    <property type="protein sequence ID" value="TraesCS5D03G0821900.1.CDS1"/>
    <property type="gene ID" value="TraesCS5D03G0821900"/>
</dbReference>
<evidence type="ECO:0000313" key="2">
    <source>
        <dbReference type="Proteomes" id="UP000019116"/>
    </source>
</evidence>
<name>A0A3B6MVF3_WHEAT</name>
<dbReference type="Gramene" id="TraesPARA_EIv1.0_1847450.2">
    <property type="protein sequence ID" value="TraesPARA_EIv1.0_1847450.2.CDS1"/>
    <property type="gene ID" value="TraesPARA_EIv1.0_1847450"/>
</dbReference>
<evidence type="ECO:0000313" key="1">
    <source>
        <dbReference type="EnsemblPlants" id="TraesCS5D02G365200.1.cds1"/>
    </source>
</evidence>
<dbReference type="Gramene" id="TraesROB_scaffold_081400_01G000300.1">
    <property type="protein sequence ID" value="TraesROB_scaffold_081400_01G000300.1"/>
    <property type="gene ID" value="TraesROB_scaffold_081400_01G000300"/>
</dbReference>
<protein>
    <submittedName>
        <fullName evidence="1">Uncharacterized protein</fullName>
    </submittedName>
</protein>
<dbReference type="Gramene" id="TraesWEE_scaffold_102700_01G000200.1">
    <property type="protein sequence ID" value="TraesWEE_scaffold_102700_01G000200.1"/>
    <property type="gene ID" value="TraesWEE_scaffold_102700_01G000200"/>
</dbReference>
<dbReference type="Gramene" id="TraesCS5D02G365200.1">
    <property type="protein sequence ID" value="TraesCS5D02G365200.1.cds1"/>
    <property type="gene ID" value="TraesCS5D02G365200"/>
</dbReference>
<dbReference type="Gramene" id="TraesCLE_scaffold_055993_01G000200.1">
    <property type="protein sequence ID" value="TraesCLE_scaffold_055993_01G000200.1"/>
    <property type="gene ID" value="TraesCLE_scaffold_055993_01G000200"/>
</dbReference>
<dbReference type="EnsemblPlants" id="TraesCS5D02G365200.1">
    <property type="protein sequence ID" value="TraesCS5D02G365200.1.cds1"/>
    <property type="gene ID" value="TraesCS5D02G365200"/>
</dbReference>
<sequence length="109" mass="12213">MMVESVNVAIKCVQELIEKTRHFNQTSMHNALGVYWSSYFVQDGPSVEDVFTCMNSGFIGAFIGLYKKPHSARLGPLLFQTFYQKNVFLGTTVLDVRPAPHLSKSVPIS</sequence>
<proteinExistence type="predicted"/>
<dbReference type="Gramene" id="TraesPARA_EIv1.0_1847450.1">
    <property type="protein sequence ID" value="TraesPARA_EIv1.0_1847450.1.CDS1"/>
    <property type="gene ID" value="TraesPARA_EIv1.0_1847450"/>
</dbReference>
<keyword evidence="2" id="KW-1185">Reference proteome</keyword>
<dbReference type="PaxDb" id="4565-Traes_5DL_839F3184E.2"/>
<dbReference type="Gramene" id="TraesCAD_scaffold_073842_01G000300.1">
    <property type="protein sequence ID" value="TraesCAD_scaffold_073842_01G000300.1"/>
    <property type="gene ID" value="TraesCAD_scaffold_073842_01G000300"/>
</dbReference>